<evidence type="ECO:0000313" key="2">
    <source>
        <dbReference type="Proteomes" id="UP000789366"/>
    </source>
</evidence>
<sequence length="501" mass="58206">ECHEHPEYCSIWLVALANPQENVSTDIWSDRSEYSATCFMKNPYKEMNFGKLENYNIRSCLYGFAKFIERNKLPKEGEVTIGVRFNKIIFSSERSTQIFPSPEFPPELIKVWKSECNKSTISDVQFNFPNHDNKCVYARSTILTERSEYFKAMLQRGVWNESHISESDDDARTNDVKIPIERTSEKISERREKLSTFGKLSDAYKSFKSKRHRKKKDYATKMDISSQEIPTSIISTSVMEESPITSFVQITSLNTSSTSLPQETNNVTTNMPSANDAIDSPATDDKFNASQKTNIIPLPTLELPQTPLTPISSQFTAPHSSTTTLPSFPPIETKPFTDKIVKKYIITIPDVHPETYKYFLRYLYTNDIKFYSSPAYHRTPWDFFKIADKYLVNELRDLAKARILRELTPNNALDMFFGIDLLWEDMKELLLNYLVRKWESVKVCENWIKISKEVGENDDNENVDENNENVDEDNENVNEEDYRKETKRMLFNEIMEQVKSS</sequence>
<gene>
    <name evidence="1" type="ORF">SPELUC_LOCUS8612</name>
</gene>
<keyword evidence="2" id="KW-1185">Reference proteome</keyword>
<dbReference type="Proteomes" id="UP000789366">
    <property type="component" value="Unassembled WGS sequence"/>
</dbReference>
<accession>A0ACA9NEW3</accession>
<reference evidence="1" key="1">
    <citation type="submission" date="2021-06" db="EMBL/GenBank/DDBJ databases">
        <authorList>
            <person name="Kallberg Y."/>
            <person name="Tangrot J."/>
            <person name="Rosling A."/>
        </authorList>
    </citation>
    <scope>NUCLEOTIDE SEQUENCE</scope>
    <source>
        <strain evidence="1">28 12/20/2015</strain>
    </source>
</reference>
<comment type="caution">
    <text evidence="1">The sequence shown here is derived from an EMBL/GenBank/DDBJ whole genome shotgun (WGS) entry which is preliminary data.</text>
</comment>
<organism evidence="1 2">
    <name type="scientific">Cetraspora pellucida</name>
    <dbReference type="NCBI Taxonomy" id="1433469"/>
    <lineage>
        <taxon>Eukaryota</taxon>
        <taxon>Fungi</taxon>
        <taxon>Fungi incertae sedis</taxon>
        <taxon>Mucoromycota</taxon>
        <taxon>Glomeromycotina</taxon>
        <taxon>Glomeromycetes</taxon>
        <taxon>Diversisporales</taxon>
        <taxon>Gigasporaceae</taxon>
        <taxon>Cetraspora</taxon>
    </lineage>
</organism>
<dbReference type="EMBL" id="CAJVPW010013156">
    <property type="protein sequence ID" value="CAG8642257.1"/>
    <property type="molecule type" value="Genomic_DNA"/>
</dbReference>
<name>A0ACA9NEW3_9GLOM</name>
<protein>
    <submittedName>
        <fullName evidence="1">14167_t:CDS:1</fullName>
    </submittedName>
</protein>
<feature type="non-terminal residue" evidence="1">
    <location>
        <position position="1"/>
    </location>
</feature>
<proteinExistence type="predicted"/>
<evidence type="ECO:0000313" key="1">
    <source>
        <dbReference type="EMBL" id="CAG8642257.1"/>
    </source>
</evidence>